<evidence type="ECO:0000256" key="5">
    <source>
        <dbReference type="ARBA" id="ARBA00023002"/>
    </source>
</evidence>
<keyword evidence="9" id="KW-1185">Reference proteome</keyword>
<protein>
    <recommendedName>
        <fullName evidence="7">Fe2OG dioxygenase domain-containing protein</fullName>
    </recommendedName>
</protein>
<keyword evidence="3" id="KW-0847">Vitamin C</keyword>
<comment type="cofactor">
    <cofactor evidence="1">
        <name>L-ascorbate</name>
        <dbReference type="ChEBI" id="CHEBI:38290"/>
    </cofactor>
</comment>
<keyword evidence="5" id="KW-0560">Oxidoreductase</keyword>
<dbReference type="PROSITE" id="PS51471">
    <property type="entry name" value="FE2OG_OXY"/>
    <property type="match status" value="1"/>
</dbReference>
<evidence type="ECO:0000256" key="3">
    <source>
        <dbReference type="ARBA" id="ARBA00022896"/>
    </source>
</evidence>
<dbReference type="GO" id="GO:0005506">
    <property type="term" value="F:iron ion binding"/>
    <property type="evidence" value="ECO:0007669"/>
    <property type="project" value="InterPro"/>
</dbReference>
<dbReference type="InterPro" id="IPR006620">
    <property type="entry name" value="Pro_4_hyd_alph"/>
</dbReference>
<evidence type="ECO:0000256" key="2">
    <source>
        <dbReference type="ARBA" id="ARBA00022723"/>
    </source>
</evidence>
<dbReference type="InterPro" id="IPR045054">
    <property type="entry name" value="P4HA-like"/>
</dbReference>
<dbReference type="InterPro" id="IPR044862">
    <property type="entry name" value="Pro_4_hyd_alph_FE2OG_OXY"/>
</dbReference>
<keyword evidence="2" id="KW-0479">Metal-binding</keyword>
<evidence type="ECO:0000256" key="1">
    <source>
        <dbReference type="ARBA" id="ARBA00001961"/>
    </source>
</evidence>
<dbReference type="Proteomes" id="UP001445076">
    <property type="component" value="Unassembled WGS sequence"/>
</dbReference>
<dbReference type="Pfam" id="PF13640">
    <property type="entry name" value="2OG-FeII_Oxy_3"/>
    <property type="match status" value="1"/>
</dbReference>
<dbReference type="GO" id="GO:0031418">
    <property type="term" value="F:L-ascorbic acid binding"/>
    <property type="evidence" value="ECO:0007669"/>
    <property type="project" value="UniProtKB-KW"/>
</dbReference>
<dbReference type="EMBL" id="JARKIK010000050">
    <property type="protein sequence ID" value="KAK8734520.1"/>
    <property type="molecule type" value="Genomic_DNA"/>
</dbReference>
<feature type="non-terminal residue" evidence="8">
    <location>
        <position position="1"/>
    </location>
</feature>
<evidence type="ECO:0000313" key="8">
    <source>
        <dbReference type="EMBL" id="KAK8734520.1"/>
    </source>
</evidence>
<keyword evidence="4" id="KW-0223">Dioxygenase</keyword>
<keyword evidence="6" id="KW-0408">Iron</keyword>
<comment type="caution">
    <text evidence="8">The sequence shown here is derived from an EMBL/GenBank/DDBJ whole genome shotgun (WGS) entry which is preliminary data.</text>
</comment>
<dbReference type="Gene3D" id="2.60.120.620">
    <property type="entry name" value="q2cbj1_9rhob like domain"/>
    <property type="match status" value="1"/>
</dbReference>
<dbReference type="GO" id="GO:0005783">
    <property type="term" value="C:endoplasmic reticulum"/>
    <property type="evidence" value="ECO:0007669"/>
    <property type="project" value="TreeGrafter"/>
</dbReference>
<evidence type="ECO:0000313" key="9">
    <source>
        <dbReference type="Proteomes" id="UP001445076"/>
    </source>
</evidence>
<dbReference type="InterPro" id="IPR005123">
    <property type="entry name" value="Oxoglu/Fe-dep_dioxygenase_dom"/>
</dbReference>
<sequence length="220" mass="25079">PVKMEEHSLDPLILSFHDVLSPHQLAVLRHLATPMLQEAVIQGMETEVTHNYRSSYTSWLHHHIHPVVAAANRMIAALTGLEVDESKDEAERLQINLYAAGGHYVPHMDFMALYRTLWEADEPDQKVMKQFPSGDRIATFMFYMSDVEEGGWTVFPRLGVGVKPRQGSAVFWYNLLPSGKGDPRTLHSACPVLRGSKWVSNKWIKYYPQLHHKPCLPLVK</sequence>
<accession>A0AAW0WQI9</accession>
<dbReference type="GO" id="GO:0004656">
    <property type="term" value="F:procollagen-proline 4-dioxygenase activity"/>
    <property type="evidence" value="ECO:0007669"/>
    <property type="project" value="TreeGrafter"/>
</dbReference>
<reference evidence="8 9" key="1">
    <citation type="journal article" date="2024" name="BMC Genomics">
        <title>Genome assembly of redclaw crayfish (Cherax quadricarinatus) provides insights into its immune adaptation and hypoxia tolerance.</title>
        <authorList>
            <person name="Liu Z."/>
            <person name="Zheng J."/>
            <person name="Li H."/>
            <person name="Fang K."/>
            <person name="Wang S."/>
            <person name="He J."/>
            <person name="Zhou D."/>
            <person name="Weng S."/>
            <person name="Chi M."/>
            <person name="Gu Z."/>
            <person name="He J."/>
            <person name="Li F."/>
            <person name="Wang M."/>
        </authorList>
    </citation>
    <scope>NUCLEOTIDE SEQUENCE [LARGE SCALE GENOMIC DNA]</scope>
    <source>
        <strain evidence="8">ZL_2023a</strain>
    </source>
</reference>
<organism evidence="8 9">
    <name type="scientific">Cherax quadricarinatus</name>
    <name type="common">Australian red claw crayfish</name>
    <dbReference type="NCBI Taxonomy" id="27406"/>
    <lineage>
        <taxon>Eukaryota</taxon>
        <taxon>Metazoa</taxon>
        <taxon>Ecdysozoa</taxon>
        <taxon>Arthropoda</taxon>
        <taxon>Crustacea</taxon>
        <taxon>Multicrustacea</taxon>
        <taxon>Malacostraca</taxon>
        <taxon>Eumalacostraca</taxon>
        <taxon>Eucarida</taxon>
        <taxon>Decapoda</taxon>
        <taxon>Pleocyemata</taxon>
        <taxon>Astacidea</taxon>
        <taxon>Parastacoidea</taxon>
        <taxon>Parastacidae</taxon>
        <taxon>Cherax</taxon>
    </lineage>
</organism>
<dbReference type="AlphaFoldDB" id="A0AAW0WQI9"/>
<dbReference type="SMART" id="SM00702">
    <property type="entry name" value="P4Hc"/>
    <property type="match status" value="1"/>
</dbReference>
<gene>
    <name evidence="8" type="ORF">OTU49_005857</name>
</gene>
<evidence type="ECO:0000256" key="6">
    <source>
        <dbReference type="ARBA" id="ARBA00023004"/>
    </source>
</evidence>
<dbReference type="PANTHER" id="PTHR10869">
    <property type="entry name" value="PROLYL 4-HYDROXYLASE ALPHA SUBUNIT"/>
    <property type="match status" value="1"/>
</dbReference>
<evidence type="ECO:0000259" key="7">
    <source>
        <dbReference type="PROSITE" id="PS51471"/>
    </source>
</evidence>
<proteinExistence type="predicted"/>
<name>A0AAW0WQI9_CHEQU</name>
<evidence type="ECO:0000256" key="4">
    <source>
        <dbReference type="ARBA" id="ARBA00022964"/>
    </source>
</evidence>
<feature type="domain" description="Fe2OG dioxygenase" evidence="7">
    <location>
        <begin position="89"/>
        <end position="206"/>
    </location>
</feature>
<dbReference type="PANTHER" id="PTHR10869:SF244">
    <property type="entry name" value="PROLYL 4-HYDROXYLASE SUBUNIT ALPHA-2"/>
    <property type="match status" value="1"/>
</dbReference>